<dbReference type="RefSeq" id="WP_015425475.1">
    <property type="nucleotide sequence ID" value="NC_020449.1"/>
</dbReference>
<dbReference type="Pfam" id="PF05402">
    <property type="entry name" value="PqqD"/>
    <property type="match status" value="1"/>
</dbReference>
<dbReference type="eggNOG" id="ENOG50335D0">
    <property type="taxonomic scope" value="Bacteria"/>
</dbReference>
<dbReference type="Gene3D" id="1.10.10.1150">
    <property type="entry name" value="Coenzyme PQQ synthesis protein D (PqqD)"/>
    <property type="match status" value="1"/>
</dbReference>
<accession>B0VJF7</accession>
<evidence type="ECO:0008006" key="3">
    <source>
        <dbReference type="Google" id="ProtNLM"/>
    </source>
</evidence>
<organism evidence="1 2">
    <name type="scientific">Cloacimonas acidaminovorans (strain Evry)</name>
    <dbReference type="NCBI Taxonomy" id="459349"/>
    <lineage>
        <taxon>Bacteria</taxon>
        <taxon>Pseudomonadati</taxon>
        <taxon>Candidatus Cloacimonadota</taxon>
        <taxon>Candidatus Cloacimonadia</taxon>
        <taxon>Candidatus Cloacimonadales</taxon>
        <taxon>Candidatus Cloacimonadaceae</taxon>
        <taxon>Candidatus Cloacimonas</taxon>
    </lineage>
</organism>
<evidence type="ECO:0000313" key="1">
    <source>
        <dbReference type="EMBL" id="CAO81617.1"/>
    </source>
</evidence>
<dbReference type="InterPro" id="IPR008792">
    <property type="entry name" value="PQQD"/>
</dbReference>
<dbReference type="STRING" id="459349.CLOAM1783"/>
<proteinExistence type="predicted"/>
<dbReference type="AlphaFoldDB" id="B0VJF7"/>
<gene>
    <name evidence="1" type="ordered locus">CLOAM1783</name>
</gene>
<evidence type="ECO:0000313" key="2">
    <source>
        <dbReference type="Proteomes" id="UP000002019"/>
    </source>
</evidence>
<keyword evidence="2" id="KW-1185">Reference proteome</keyword>
<name>B0VJF7_CLOAI</name>
<sequence>MNTDQLMTLAVNKNGFVFDPENGISYTVNETGLFVLQQLQSGATQDEIIKCLTEEYEVTEKNAISDVDHFMAMLKALNLIED</sequence>
<dbReference type="OrthoDB" id="516080at2"/>
<dbReference type="EMBL" id="CU466930">
    <property type="protein sequence ID" value="CAO81617.1"/>
    <property type="molecule type" value="Genomic_DNA"/>
</dbReference>
<dbReference type="Proteomes" id="UP000002019">
    <property type="component" value="Chromosome"/>
</dbReference>
<dbReference type="KEGG" id="caci:CLOAM1783"/>
<reference evidence="1 2" key="1">
    <citation type="journal article" date="2008" name="J. Bacteriol.">
        <title>'Candidatus Cloacamonas acidaminovorans': genome sequence reconstruction provides a first glimpse of a new bacterial division.</title>
        <authorList>
            <person name="Pelletier E."/>
            <person name="Kreimeyer A."/>
            <person name="Bocs S."/>
            <person name="Rouy Z."/>
            <person name="Gyapay G."/>
            <person name="Chouari R."/>
            <person name="Riviere D."/>
            <person name="Ganesan A."/>
            <person name="Daegelen P."/>
            <person name="Sghir A."/>
            <person name="Cohen G.N."/>
            <person name="Medigue C."/>
            <person name="Weissenbach J."/>
            <person name="Le Paslier D."/>
        </authorList>
    </citation>
    <scope>NUCLEOTIDE SEQUENCE [LARGE SCALE GENOMIC DNA]</scope>
    <source>
        <strain evidence="2">Evry</strain>
    </source>
</reference>
<dbReference type="HOGENOM" id="CLU_159325_3_2_0"/>
<protein>
    <recommendedName>
        <fullName evidence="3">Coenzyme PQQ synthesis protein D (PqqD)</fullName>
    </recommendedName>
</protein>
<dbReference type="InterPro" id="IPR041881">
    <property type="entry name" value="PqqD_sf"/>
</dbReference>